<gene>
    <name evidence="2" type="primary">LOC107776506</name>
</gene>
<sequence length="222" mass="25831">MENDGVILLDFWASMLGMRVRIALAEKEIKYEYKEEDLLSTKSSLLPKMNPIHKKIPVLIHNGKPVCESIIAVEYIDEVWKDKAPLLLPSDPYERAQARFWCDYIDKMYDFGRKIWTTKGEEHEEGKKKFIDSLKLLELEALGDKPYFGGENFGFVDIALIGFYSWFYAYDTFGNFSIEAECAKLVAWGKRCMQRESVSTSLADPHKIYEMLQVFRKNHGME</sequence>
<proteinExistence type="predicted"/>
<dbReference type="RefSeq" id="XP_075083196.1">
    <property type="nucleotide sequence ID" value="XM_075227095.1"/>
</dbReference>
<protein>
    <submittedName>
        <fullName evidence="2">Glutathione S-transferase</fullName>
    </submittedName>
</protein>
<evidence type="ECO:0000313" key="2">
    <source>
        <dbReference type="RefSeq" id="XP_075083196.1"/>
    </source>
</evidence>
<dbReference type="Proteomes" id="UP000790787">
    <property type="component" value="Chromosome 12"/>
</dbReference>
<reference evidence="2" key="2">
    <citation type="submission" date="2025-08" db="UniProtKB">
        <authorList>
            <consortium name="RefSeq"/>
        </authorList>
    </citation>
    <scope>IDENTIFICATION</scope>
    <source>
        <tissue evidence="2">Leaf</tissue>
    </source>
</reference>
<evidence type="ECO:0000313" key="1">
    <source>
        <dbReference type="Proteomes" id="UP000790787"/>
    </source>
</evidence>
<name>A0AC58SE00_TOBAC</name>
<keyword evidence="1" id="KW-1185">Reference proteome</keyword>
<reference evidence="1" key="1">
    <citation type="journal article" date="2014" name="Nat. Commun.">
        <title>The tobacco genome sequence and its comparison with those of tomato and potato.</title>
        <authorList>
            <person name="Sierro N."/>
            <person name="Battey J.N."/>
            <person name="Ouadi S."/>
            <person name="Bakaher N."/>
            <person name="Bovet L."/>
            <person name="Willig A."/>
            <person name="Goepfert S."/>
            <person name="Peitsch M.C."/>
            <person name="Ivanov N.V."/>
        </authorList>
    </citation>
    <scope>NUCLEOTIDE SEQUENCE [LARGE SCALE GENOMIC DNA]</scope>
</reference>
<organism evidence="1 2">
    <name type="scientific">Nicotiana tabacum</name>
    <name type="common">Common tobacco</name>
    <dbReference type="NCBI Taxonomy" id="4097"/>
    <lineage>
        <taxon>Eukaryota</taxon>
        <taxon>Viridiplantae</taxon>
        <taxon>Streptophyta</taxon>
        <taxon>Embryophyta</taxon>
        <taxon>Tracheophyta</taxon>
        <taxon>Spermatophyta</taxon>
        <taxon>Magnoliopsida</taxon>
        <taxon>eudicotyledons</taxon>
        <taxon>Gunneridae</taxon>
        <taxon>Pentapetalae</taxon>
        <taxon>asterids</taxon>
        <taxon>lamiids</taxon>
        <taxon>Solanales</taxon>
        <taxon>Solanaceae</taxon>
        <taxon>Nicotianoideae</taxon>
        <taxon>Nicotianeae</taxon>
        <taxon>Nicotiana</taxon>
    </lineage>
</organism>
<accession>A0AC58SE00</accession>